<dbReference type="GO" id="GO:0051539">
    <property type="term" value="F:4 iron, 4 sulfur cluster binding"/>
    <property type="evidence" value="ECO:0007669"/>
    <property type="project" value="UniProtKB-KW"/>
</dbReference>
<dbReference type="InterPro" id="IPR005839">
    <property type="entry name" value="Methylthiotransferase"/>
</dbReference>
<dbReference type="PANTHER" id="PTHR11918">
    <property type="entry name" value="RADICAL SAM PROTEINS"/>
    <property type="match status" value="1"/>
</dbReference>
<evidence type="ECO:0000256" key="6">
    <source>
        <dbReference type="ARBA" id="ARBA00022679"/>
    </source>
</evidence>
<dbReference type="GO" id="GO:0035598">
    <property type="term" value="F:tRNA (N(6)-L-threonylcarbamoyladenosine(37)-C(2))-methylthiotransferase activity"/>
    <property type="evidence" value="ECO:0007669"/>
    <property type="project" value="UniProtKB-EC"/>
</dbReference>
<dbReference type="NCBIfam" id="TIGR01579">
    <property type="entry name" value="MiaB-like-C"/>
    <property type="match status" value="1"/>
</dbReference>
<dbReference type="CDD" id="cd01335">
    <property type="entry name" value="Radical_SAM"/>
    <property type="match status" value="1"/>
</dbReference>
<dbReference type="InterPro" id="IPR034557">
    <property type="entry name" value="ThrcA_tRNA_MEthiotransferase"/>
</dbReference>
<evidence type="ECO:0000256" key="9">
    <source>
        <dbReference type="ARBA" id="ARBA00022723"/>
    </source>
</evidence>
<keyword evidence="20" id="KW-1185">Reference proteome</keyword>
<sequence>MATVAFHTLGCKVNHYETEAIWQLFKEAGYDQTDFDQTSDVYVINTCTVTNTGDKKSRQVIRRAIRKNPDAVVCVTGCYAQTSPAEVMEIPGVDIVVGTQDRSKMLGYIEQFQKERQPINGVGNIMKNRVYEELDVPDFSNRTRASLKIQEGCNNFCTFCIIPWARGLLRSRQPDEVLAQAKQLVEAGYKEIVLTGIHTGGYGEDFKSYNFAALLHDLEQVEGLKRIRISSIEASQITEEVIAAIDASEKIVNHLHVPLQSGSDSVLKRMRRKYTTAFYQERLTRLKEALPGLAVTTDVIVGFPGETAEEFQETYQFIQSIGYSELHVFPYSKRTGTPAARMEDQVDSNTKNERVHALIELSNQLAKVYASRHEGNILEVIPEEAHEDGTLTGYAGNYLKVSFEGGTPLIGERVYVRLEQAGYPVNEGTFVQIVEEDVSTTAAHV</sequence>
<feature type="domain" description="TRAM" evidence="16">
    <location>
        <begin position="371"/>
        <end position="432"/>
    </location>
</feature>
<proteinExistence type="inferred from homology"/>
<dbReference type="InterPro" id="IPR007197">
    <property type="entry name" value="rSAM"/>
</dbReference>
<dbReference type="Pfam" id="PF04055">
    <property type="entry name" value="Radical_SAM"/>
    <property type="match status" value="1"/>
</dbReference>
<evidence type="ECO:0000256" key="13">
    <source>
        <dbReference type="ARBA" id="ARBA00051661"/>
    </source>
</evidence>
<accession>A0A2P8HFQ1</accession>
<dbReference type="SUPFAM" id="SSF102114">
    <property type="entry name" value="Radical SAM enzymes"/>
    <property type="match status" value="1"/>
</dbReference>
<evidence type="ECO:0000256" key="12">
    <source>
        <dbReference type="ARBA" id="ARBA00031213"/>
    </source>
</evidence>
<evidence type="ECO:0000259" key="16">
    <source>
        <dbReference type="PROSITE" id="PS50926"/>
    </source>
</evidence>
<dbReference type="Gene3D" id="3.40.50.12160">
    <property type="entry name" value="Methylthiotransferase, N-terminal domain"/>
    <property type="match status" value="1"/>
</dbReference>
<keyword evidence="4" id="KW-0004">4Fe-4S</keyword>
<evidence type="ECO:0000256" key="11">
    <source>
        <dbReference type="ARBA" id="ARBA00023014"/>
    </source>
</evidence>
<evidence type="ECO:0000313" key="19">
    <source>
        <dbReference type="EMBL" id="PSL45030.1"/>
    </source>
</evidence>
<evidence type="ECO:0000256" key="5">
    <source>
        <dbReference type="ARBA" id="ARBA00022490"/>
    </source>
</evidence>
<evidence type="ECO:0000256" key="10">
    <source>
        <dbReference type="ARBA" id="ARBA00023004"/>
    </source>
</evidence>
<keyword evidence="11" id="KW-0411">Iron-sulfur</keyword>
<dbReference type="RefSeq" id="WP_106588682.1">
    <property type="nucleotide sequence ID" value="NZ_PYAV01000007.1"/>
</dbReference>
<dbReference type="InterPro" id="IPR058240">
    <property type="entry name" value="rSAM_sf"/>
</dbReference>
<dbReference type="SFLD" id="SFLDG01082">
    <property type="entry name" value="B12-binding_domain_containing"/>
    <property type="match status" value="1"/>
</dbReference>
<evidence type="ECO:0000256" key="1">
    <source>
        <dbReference type="ARBA" id="ARBA00001966"/>
    </source>
</evidence>
<comment type="cofactor">
    <cofactor evidence="1">
        <name>[4Fe-4S] cluster</name>
        <dbReference type="ChEBI" id="CHEBI:49883"/>
    </cofactor>
</comment>
<dbReference type="SMART" id="SM00729">
    <property type="entry name" value="Elp3"/>
    <property type="match status" value="1"/>
</dbReference>
<dbReference type="FunFam" id="3.80.30.20:FF:000001">
    <property type="entry name" value="tRNA-2-methylthio-N(6)-dimethylallyladenosine synthase 2"/>
    <property type="match status" value="1"/>
</dbReference>
<evidence type="ECO:0000256" key="4">
    <source>
        <dbReference type="ARBA" id="ARBA00022485"/>
    </source>
</evidence>
<evidence type="ECO:0000256" key="15">
    <source>
        <dbReference type="ARBA" id="ARBA00069898"/>
    </source>
</evidence>
<dbReference type="SFLD" id="SFLDS00029">
    <property type="entry name" value="Radical_SAM"/>
    <property type="match status" value="1"/>
</dbReference>
<reference evidence="19 20" key="1">
    <citation type="submission" date="2018-03" db="EMBL/GenBank/DDBJ databases">
        <title>Genomic Encyclopedia of Type Strains, Phase III (KMG-III): the genomes of soil and plant-associated and newly described type strains.</title>
        <authorList>
            <person name="Whitman W."/>
        </authorList>
    </citation>
    <scope>NUCLEOTIDE SEQUENCE [LARGE SCALE GENOMIC DNA]</scope>
    <source>
        <strain evidence="19 20">CGMCC 1.07653</strain>
    </source>
</reference>
<dbReference type="InterPro" id="IPR002792">
    <property type="entry name" value="TRAM_dom"/>
</dbReference>
<comment type="caution">
    <text evidence="19">The sequence shown here is derived from an EMBL/GenBank/DDBJ whole genome shotgun (WGS) entry which is preliminary data.</text>
</comment>
<keyword evidence="7" id="KW-0949">S-adenosyl-L-methionine</keyword>
<dbReference type="OrthoDB" id="9805215at2"/>
<dbReference type="AlphaFoldDB" id="A0A2P8HFQ1"/>
<keyword evidence="10" id="KW-0408">Iron</keyword>
<comment type="function">
    <text evidence="2">Catalyzes the methylthiolation of N6-threonylcarbamoyladenosine (t(6)A), leading to the formation of 2-methylthio-N6-threonylcarbamoyladenosine (ms(2)t(6)A) at position 37 in tRNAs that read codons beginning with adenine.</text>
</comment>
<keyword evidence="6 19" id="KW-0808">Transferase</keyword>
<feature type="domain" description="Radical SAM core" evidence="18">
    <location>
        <begin position="139"/>
        <end position="370"/>
    </location>
</feature>
<keyword evidence="8" id="KW-0819">tRNA processing</keyword>
<dbReference type="PANTHER" id="PTHR11918:SF45">
    <property type="entry name" value="THREONYLCARBAMOYLADENOSINE TRNA METHYLTHIOTRANSFERASE"/>
    <property type="match status" value="1"/>
</dbReference>
<dbReference type="Pfam" id="PF00919">
    <property type="entry name" value="UPF0004"/>
    <property type="match status" value="1"/>
</dbReference>
<evidence type="ECO:0000256" key="14">
    <source>
        <dbReference type="ARBA" id="ARBA00061574"/>
    </source>
</evidence>
<keyword evidence="5" id="KW-0963">Cytoplasm</keyword>
<dbReference type="SFLD" id="SFLDF00295">
    <property type="entry name" value="threonylcarbamoyladenosine_tRN"/>
    <property type="match status" value="1"/>
</dbReference>
<dbReference type="FunFam" id="3.40.50.12160:FF:000004">
    <property type="entry name" value="Threonylcarbamoyladenosine tRNA methylthiotransferase MtaB"/>
    <property type="match status" value="1"/>
</dbReference>
<dbReference type="Gene3D" id="3.80.30.20">
    <property type="entry name" value="tm_1862 like domain"/>
    <property type="match status" value="1"/>
</dbReference>
<dbReference type="InterPro" id="IPR020612">
    <property type="entry name" value="Methylthiotransferase_CS"/>
</dbReference>
<dbReference type="PROSITE" id="PS51918">
    <property type="entry name" value="RADICAL_SAM"/>
    <property type="match status" value="1"/>
</dbReference>
<dbReference type="Pfam" id="PF01938">
    <property type="entry name" value="TRAM"/>
    <property type="match status" value="1"/>
</dbReference>
<keyword evidence="9" id="KW-0479">Metal-binding</keyword>
<dbReference type="PROSITE" id="PS50926">
    <property type="entry name" value="TRAM"/>
    <property type="match status" value="1"/>
</dbReference>
<dbReference type="Proteomes" id="UP000242310">
    <property type="component" value="Unassembled WGS sequence"/>
</dbReference>
<gene>
    <name evidence="19" type="ORF">B0H94_10735</name>
</gene>
<evidence type="ECO:0000259" key="17">
    <source>
        <dbReference type="PROSITE" id="PS51449"/>
    </source>
</evidence>
<dbReference type="EMBL" id="PYAV01000007">
    <property type="protein sequence ID" value="PSL45030.1"/>
    <property type="molecule type" value="Genomic_DNA"/>
</dbReference>
<dbReference type="InterPro" id="IPR023404">
    <property type="entry name" value="rSAM_horseshoe"/>
</dbReference>
<comment type="similarity">
    <text evidence="14">Belongs to the methylthiotransferase family. MtaB subfamily.</text>
</comment>
<evidence type="ECO:0000256" key="7">
    <source>
        <dbReference type="ARBA" id="ARBA00022691"/>
    </source>
</evidence>
<feature type="domain" description="MTTase N-terminal" evidence="17">
    <location>
        <begin position="2"/>
        <end position="114"/>
    </location>
</feature>
<dbReference type="InterPro" id="IPR006638">
    <property type="entry name" value="Elp3/MiaA/NifB-like_rSAM"/>
</dbReference>
<dbReference type="InterPro" id="IPR006467">
    <property type="entry name" value="MiaB-like_bact"/>
</dbReference>
<protein>
    <recommendedName>
        <fullName evidence="15">Threonylcarbamoyladenosine tRNA methylthiotransferase MtaB</fullName>
        <ecNumber evidence="3">2.8.4.5</ecNumber>
    </recommendedName>
    <alternativeName>
        <fullName evidence="12">tRNA-t(6)A37 methylthiotransferase</fullName>
    </alternativeName>
</protein>
<dbReference type="PROSITE" id="PS01278">
    <property type="entry name" value="MTTASE_RADICAL"/>
    <property type="match status" value="1"/>
</dbReference>
<evidence type="ECO:0000256" key="8">
    <source>
        <dbReference type="ARBA" id="ARBA00022694"/>
    </source>
</evidence>
<dbReference type="InterPro" id="IPR038135">
    <property type="entry name" value="Methylthiotransferase_N_sf"/>
</dbReference>
<evidence type="ECO:0000256" key="3">
    <source>
        <dbReference type="ARBA" id="ARBA00013273"/>
    </source>
</evidence>
<evidence type="ECO:0000259" key="18">
    <source>
        <dbReference type="PROSITE" id="PS51918"/>
    </source>
</evidence>
<dbReference type="InterPro" id="IPR013848">
    <property type="entry name" value="Methylthiotransferase_N"/>
</dbReference>
<dbReference type="NCBIfam" id="TIGR00089">
    <property type="entry name" value="MiaB/RimO family radical SAM methylthiotransferase"/>
    <property type="match status" value="1"/>
</dbReference>
<dbReference type="EC" id="2.8.4.5" evidence="3"/>
<evidence type="ECO:0000313" key="20">
    <source>
        <dbReference type="Proteomes" id="UP000242310"/>
    </source>
</evidence>
<comment type="catalytic activity">
    <reaction evidence="13">
        <text>N(6)-L-threonylcarbamoyladenosine(37) in tRNA + (sulfur carrier)-SH + AH2 + 2 S-adenosyl-L-methionine = 2-methylsulfanyl-N(6)-L-threonylcarbamoyladenosine(37) in tRNA + (sulfur carrier)-H + 5'-deoxyadenosine + L-methionine + A + S-adenosyl-L-homocysteine + 2 H(+)</text>
        <dbReference type="Rhea" id="RHEA:37075"/>
        <dbReference type="Rhea" id="RHEA-COMP:10163"/>
        <dbReference type="Rhea" id="RHEA-COMP:11092"/>
        <dbReference type="Rhea" id="RHEA-COMP:14737"/>
        <dbReference type="Rhea" id="RHEA-COMP:14739"/>
        <dbReference type="ChEBI" id="CHEBI:13193"/>
        <dbReference type="ChEBI" id="CHEBI:15378"/>
        <dbReference type="ChEBI" id="CHEBI:17319"/>
        <dbReference type="ChEBI" id="CHEBI:17499"/>
        <dbReference type="ChEBI" id="CHEBI:29917"/>
        <dbReference type="ChEBI" id="CHEBI:57844"/>
        <dbReference type="ChEBI" id="CHEBI:57856"/>
        <dbReference type="ChEBI" id="CHEBI:59789"/>
        <dbReference type="ChEBI" id="CHEBI:64428"/>
        <dbReference type="ChEBI" id="CHEBI:74418"/>
        <dbReference type="ChEBI" id="CHEBI:74420"/>
        <dbReference type="EC" id="2.8.4.5"/>
    </reaction>
</comment>
<dbReference type="GO" id="GO:0046872">
    <property type="term" value="F:metal ion binding"/>
    <property type="evidence" value="ECO:0007669"/>
    <property type="project" value="UniProtKB-KW"/>
</dbReference>
<name>A0A2P8HFQ1_9BACI</name>
<dbReference type="SFLD" id="SFLDG01061">
    <property type="entry name" value="methylthiotransferase"/>
    <property type="match status" value="1"/>
</dbReference>
<evidence type="ECO:0000256" key="2">
    <source>
        <dbReference type="ARBA" id="ARBA00002399"/>
    </source>
</evidence>
<dbReference type="PROSITE" id="PS51449">
    <property type="entry name" value="MTTASE_N"/>
    <property type="match status" value="1"/>
</dbReference>
<organism evidence="19 20">
    <name type="scientific">Salsuginibacillus halophilus</name>
    <dbReference type="NCBI Taxonomy" id="517424"/>
    <lineage>
        <taxon>Bacteria</taxon>
        <taxon>Bacillati</taxon>
        <taxon>Bacillota</taxon>
        <taxon>Bacilli</taxon>
        <taxon>Bacillales</taxon>
        <taxon>Bacillaceae</taxon>
        <taxon>Salsuginibacillus</taxon>
    </lineage>
</organism>